<dbReference type="Proteomes" id="UP000053669">
    <property type="component" value="Unassembled WGS sequence"/>
</dbReference>
<sequence>MGTILADRYRLLELLGTGGMGDVWRALDERLGRLVAVKVSTPANGSGDHLALRLHREARAAARLNHPHIVTVHDHGEAVVDGRPVAFLVMELVDGQPLHHAVADGVPPLDDVLDWAEQICRGLQAAHTAGVIHRDIKPGNILLTSPHGQIKICDFGIARAAEHTRTLTATGTAIGTPTYMSPEQIRGAKDLDARSDLYSLGCLLYELLAGVPPFTGTGWALLAQHLDRQPEPVVIHRGDVPAELECLIGELLSKRPEDRPGTAVAVAERLRAVRTRLQEPASAGAAAARTITAPAPARRRVPVAPAIPVTAVLPTKHHTRPASPARPAPGSVVCSAGAVTGLIVAAQLALFTGLPGIAQVALAAGLGGLVAVGYALEAPMAPASSHRPGQREVDLSAVGLFAALLVAAGTLVGLLVWSPAPWWAALVGGTVAGPVLVGCSIAVRSLVEQVVPRDWLRSDLASTSGLINGCIAFILLSREGHVPAVGAVAGGMGVWPVVALAVAVVLPRRRRR</sequence>
<evidence type="ECO:0000259" key="11">
    <source>
        <dbReference type="PROSITE" id="PS50011"/>
    </source>
</evidence>
<dbReference type="Pfam" id="PF00069">
    <property type="entry name" value="Pkinase"/>
    <property type="match status" value="1"/>
</dbReference>
<dbReference type="PANTHER" id="PTHR43289:SF6">
    <property type="entry name" value="SERINE_THREONINE-PROTEIN KINASE NEKL-3"/>
    <property type="match status" value="1"/>
</dbReference>
<name>A0A117QX54_9ACTN</name>
<comment type="catalytic activity">
    <reaction evidence="8">
        <text>L-seryl-[protein] + ATP = O-phospho-L-seryl-[protein] + ADP + H(+)</text>
        <dbReference type="Rhea" id="RHEA:17989"/>
        <dbReference type="Rhea" id="RHEA-COMP:9863"/>
        <dbReference type="Rhea" id="RHEA-COMP:11604"/>
        <dbReference type="ChEBI" id="CHEBI:15378"/>
        <dbReference type="ChEBI" id="CHEBI:29999"/>
        <dbReference type="ChEBI" id="CHEBI:30616"/>
        <dbReference type="ChEBI" id="CHEBI:83421"/>
        <dbReference type="ChEBI" id="CHEBI:456216"/>
        <dbReference type="EC" id="2.7.11.1"/>
    </reaction>
</comment>
<dbReference type="RefSeq" id="WP_059210665.1">
    <property type="nucleotide sequence ID" value="NZ_KQ948674.1"/>
</dbReference>
<comment type="catalytic activity">
    <reaction evidence="7">
        <text>L-threonyl-[protein] + ATP = O-phospho-L-threonyl-[protein] + ADP + H(+)</text>
        <dbReference type="Rhea" id="RHEA:46608"/>
        <dbReference type="Rhea" id="RHEA-COMP:11060"/>
        <dbReference type="Rhea" id="RHEA-COMP:11605"/>
        <dbReference type="ChEBI" id="CHEBI:15378"/>
        <dbReference type="ChEBI" id="CHEBI:30013"/>
        <dbReference type="ChEBI" id="CHEBI:30616"/>
        <dbReference type="ChEBI" id="CHEBI:61977"/>
        <dbReference type="ChEBI" id="CHEBI:456216"/>
        <dbReference type="EC" id="2.7.11.1"/>
    </reaction>
</comment>
<evidence type="ECO:0000256" key="7">
    <source>
        <dbReference type="ARBA" id="ARBA00047899"/>
    </source>
</evidence>
<proteinExistence type="predicted"/>
<organism evidence="12 13">
    <name type="scientific">Streptomyces canus</name>
    <dbReference type="NCBI Taxonomy" id="58343"/>
    <lineage>
        <taxon>Bacteria</taxon>
        <taxon>Bacillati</taxon>
        <taxon>Actinomycetota</taxon>
        <taxon>Actinomycetes</taxon>
        <taxon>Kitasatosporales</taxon>
        <taxon>Streptomycetaceae</taxon>
        <taxon>Streptomyces</taxon>
        <taxon>Streptomyces aurantiacus group</taxon>
    </lineage>
</organism>
<dbReference type="EMBL" id="LMWU01000055">
    <property type="protein sequence ID" value="KUN58903.1"/>
    <property type="molecule type" value="Genomic_DNA"/>
</dbReference>
<protein>
    <recommendedName>
        <fullName evidence="1">non-specific serine/threonine protein kinase</fullName>
        <ecNumber evidence="1">2.7.11.1</ecNumber>
    </recommendedName>
</protein>
<feature type="transmembrane region" description="Helical" evidence="10">
    <location>
        <begin position="455"/>
        <end position="476"/>
    </location>
</feature>
<keyword evidence="6 9" id="KW-0067">ATP-binding</keyword>
<evidence type="ECO:0000256" key="6">
    <source>
        <dbReference type="ARBA" id="ARBA00022840"/>
    </source>
</evidence>
<dbReference type="EC" id="2.7.11.1" evidence="1"/>
<dbReference type="InterPro" id="IPR000719">
    <property type="entry name" value="Prot_kinase_dom"/>
</dbReference>
<dbReference type="InterPro" id="IPR017441">
    <property type="entry name" value="Protein_kinase_ATP_BS"/>
</dbReference>
<evidence type="ECO:0000256" key="10">
    <source>
        <dbReference type="SAM" id="Phobius"/>
    </source>
</evidence>
<dbReference type="InterPro" id="IPR008271">
    <property type="entry name" value="Ser/Thr_kinase_AS"/>
</dbReference>
<dbReference type="SUPFAM" id="SSF56112">
    <property type="entry name" value="Protein kinase-like (PK-like)"/>
    <property type="match status" value="1"/>
</dbReference>
<keyword evidence="2" id="KW-0723">Serine/threonine-protein kinase</keyword>
<dbReference type="FunFam" id="1.10.510.10:FF:000021">
    <property type="entry name" value="Serine/threonine protein kinase"/>
    <property type="match status" value="1"/>
</dbReference>
<evidence type="ECO:0000313" key="12">
    <source>
        <dbReference type="EMBL" id="KUN58903.1"/>
    </source>
</evidence>
<dbReference type="InterPro" id="IPR011009">
    <property type="entry name" value="Kinase-like_dom_sf"/>
</dbReference>
<dbReference type="SUPFAM" id="SSF103473">
    <property type="entry name" value="MFS general substrate transporter"/>
    <property type="match status" value="1"/>
</dbReference>
<feature type="transmembrane region" description="Helical" evidence="10">
    <location>
        <begin position="423"/>
        <end position="443"/>
    </location>
</feature>
<reference evidence="12 13" key="1">
    <citation type="submission" date="2015-10" db="EMBL/GenBank/DDBJ databases">
        <title>Draft genome sequence of Streptomyces canus DSM 40017, type strain for the species Streptomyces canus.</title>
        <authorList>
            <person name="Ruckert C."/>
            <person name="Winkler A."/>
            <person name="Kalinowski J."/>
            <person name="Kampfer P."/>
            <person name="Glaeser S."/>
        </authorList>
    </citation>
    <scope>NUCLEOTIDE SEQUENCE [LARGE SCALE GENOMIC DNA]</scope>
    <source>
        <strain evidence="12 13">DSM 40017</strain>
    </source>
</reference>
<gene>
    <name evidence="12" type="ORF">AQJ46_42280</name>
</gene>
<dbReference type="GO" id="GO:0004674">
    <property type="term" value="F:protein serine/threonine kinase activity"/>
    <property type="evidence" value="ECO:0007669"/>
    <property type="project" value="UniProtKB-KW"/>
</dbReference>
<dbReference type="PROSITE" id="PS00108">
    <property type="entry name" value="PROTEIN_KINASE_ST"/>
    <property type="match status" value="1"/>
</dbReference>
<dbReference type="SMART" id="SM00220">
    <property type="entry name" value="S_TKc"/>
    <property type="match status" value="1"/>
</dbReference>
<feature type="domain" description="Protein kinase" evidence="11">
    <location>
        <begin position="9"/>
        <end position="277"/>
    </location>
</feature>
<feature type="transmembrane region" description="Helical" evidence="10">
    <location>
        <begin position="330"/>
        <end position="350"/>
    </location>
</feature>
<dbReference type="AlphaFoldDB" id="A0A117QX54"/>
<keyword evidence="3" id="KW-0808">Transferase</keyword>
<evidence type="ECO:0000256" key="4">
    <source>
        <dbReference type="ARBA" id="ARBA00022741"/>
    </source>
</evidence>
<evidence type="ECO:0000256" key="8">
    <source>
        <dbReference type="ARBA" id="ARBA00048679"/>
    </source>
</evidence>
<feature type="transmembrane region" description="Helical" evidence="10">
    <location>
        <begin position="356"/>
        <end position="376"/>
    </location>
</feature>
<evidence type="ECO:0000256" key="2">
    <source>
        <dbReference type="ARBA" id="ARBA00022527"/>
    </source>
</evidence>
<dbReference type="GO" id="GO:0045717">
    <property type="term" value="P:negative regulation of fatty acid biosynthetic process"/>
    <property type="evidence" value="ECO:0007669"/>
    <property type="project" value="UniProtKB-ARBA"/>
</dbReference>
<dbReference type="PROSITE" id="PS50011">
    <property type="entry name" value="PROTEIN_KINASE_DOM"/>
    <property type="match status" value="1"/>
</dbReference>
<dbReference type="PROSITE" id="PS00107">
    <property type="entry name" value="PROTEIN_KINASE_ATP"/>
    <property type="match status" value="1"/>
</dbReference>
<dbReference type="Gene3D" id="3.30.200.20">
    <property type="entry name" value="Phosphorylase Kinase, domain 1"/>
    <property type="match status" value="1"/>
</dbReference>
<dbReference type="GO" id="GO:0005524">
    <property type="term" value="F:ATP binding"/>
    <property type="evidence" value="ECO:0007669"/>
    <property type="project" value="UniProtKB-UniRule"/>
</dbReference>
<feature type="binding site" evidence="9">
    <location>
        <position position="38"/>
    </location>
    <ligand>
        <name>ATP</name>
        <dbReference type="ChEBI" id="CHEBI:30616"/>
    </ligand>
</feature>
<evidence type="ECO:0000256" key="5">
    <source>
        <dbReference type="ARBA" id="ARBA00022777"/>
    </source>
</evidence>
<dbReference type="InterPro" id="IPR036259">
    <property type="entry name" value="MFS_trans_sf"/>
</dbReference>
<dbReference type="Gene3D" id="1.10.510.10">
    <property type="entry name" value="Transferase(Phosphotransferase) domain 1"/>
    <property type="match status" value="1"/>
</dbReference>
<dbReference type="CDD" id="cd14014">
    <property type="entry name" value="STKc_PknB_like"/>
    <property type="match status" value="1"/>
</dbReference>
<dbReference type="STRING" id="58343.AQJ46_42280"/>
<evidence type="ECO:0000256" key="3">
    <source>
        <dbReference type="ARBA" id="ARBA00022679"/>
    </source>
</evidence>
<evidence type="ECO:0000313" key="13">
    <source>
        <dbReference type="Proteomes" id="UP000053669"/>
    </source>
</evidence>
<feature type="transmembrane region" description="Helical" evidence="10">
    <location>
        <begin position="482"/>
        <end position="506"/>
    </location>
</feature>
<comment type="caution">
    <text evidence="12">The sequence shown here is derived from an EMBL/GenBank/DDBJ whole genome shotgun (WGS) entry which is preliminary data.</text>
</comment>
<dbReference type="FunFam" id="3.30.200.20:FF:000035">
    <property type="entry name" value="Serine/threonine protein kinase Stk1"/>
    <property type="match status" value="1"/>
</dbReference>
<keyword evidence="10" id="KW-0812">Transmembrane</keyword>
<feature type="transmembrane region" description="Helical" evidence="10">
    <location>
        <begin position="397"/>
        <end position="417"/>
    </location>
</feature>
<accession>A0A117QX54</accession>
<keyword evidence="5" id="KW-0418">Kinase</keyword>
<evidence type="ECO:0000256" key="9">
    <source>
        <dbReference type="PROSITE-ProRule" id="PRU10141"/>
    </source>
</evidence>
<dbReference type="PANTHER" id="PTHR43289">
    <property type="entry name" value="MITOGEN-ACTIVATED PROTEIN KINASE KINASE KINASE 20-RELATED"/>
    <property type="match status" value="1"/>
</dbReference>
<keyword evidence="10" id="KW-1133">Transmembrane helix</keyword>
<keyword evidence="10" id="KW-0472">Membrane</keyword>
<keyword evidence="4 9" id="KW-0547">Nucleotide-binding</keyword>
<evidence type="ECO:0000256" key="1">
    <source>
        <dbReference type="ARBA" id="ARBA00012513"/>
    </source>
</evidence>